<dbReference type="EMBL" id="NXLX01000003">
    <property type="protein sequence ID" value="RDU74277.1"/>
    <property type="molecule type" value="Genomic_DNA"/>
</dbReference>
<evidence type="ECO:0000313" key="1">
    <source>
        <dbReference type="EMBL" id="RDU74277.1"/>
    </source>
</evidence>
<evidence type="ECO:0000313" key="2">
    <source>
        <dbReference type="Proteomes" id="UP000256695"/>
    </source>
</evidence>
<reference evidence="1 2" key="1">
    <citation type="submission" date="2018-04" db="EMBL/GenBank/DDBJ databases">
        <title>Novel Campyloabacter and Helicobacter Species and Strains.</title>
        <authorList>
            <person name="Mannion A.J."/>
            <person name="Shen Z."/>
            <person name="Fox J.G."/>
        </authorList>
    </citation>
    <scope>NUCLEOTIDE SEQUENCE [LARGE SCALE GENOMIC DNA]</scope>
    <source>
        <strain evidence="1 2">MIT 04-9362</strain>
    </source>
</reference>
<organism evidence="1 2">
    <name type="scientific">Helicobacter anseris</name>
    <dbReference type="NCBI Taxonomy" id="375926"/>
    <lineage>
        <taxon>Bacteria</taxon>
        <taxon>Pseudomonadati</taxon>
        <taxon>Campylobacterota</taxon>
        <taxon>Epsilonproteobacteria</taxon>
        <taxon>Campylobacterales</taxon>
        <taxon>Helicobacteraceae</taxon>
        <taxon>Helicobacter</taxon>
    </lineage>
</organism>
<dbReference type="PANTHER" id="PTHR34986">
    <property type="entry name" value="EVOLVED BETA-GALACTOSIDASE SUBUNIT BETA"/>
    <property type="match status" value="1"/>
</dbReference>
<keyword evidence="1" id="KW-0969">Cilium</keyword>
<dbReference type="AlphaFoldDB" id="A0A3D8J9W4"/>
<sequence length="172" mass="20064">MAVIGNLHSLSYLFSKTLPLQELYTYLCNATNPQNAISKRILTMKNGEEKFDIGFGMIAIEQTYFLKNPKNAFYESHVKYVDFQLIVKGEEYFHLGDPCYFTIQMPYDEKRDLISYTPQTKNSNLLLKKEDLAIFFKHDIHAGGLYYQDLQETNQVYKTVVKVPQELLKLKL</sequence>
<dbReference type="OrthoDB" id="6196468at2"/>
<dbReference type="GO" id="GO:0005829">
    <property type="term" value="C:cytosol"/>
    <property type="evidence" value="ECO:0007669"/>
    <property type="project" value="TreeGrafter"/>
</dbReference>
<dbReference type="PANTHER" id="PTHR34986:SF1">
    <property type="entry name" value="PROTEIN YIAL"/>
    <property type="match status" value="1"/>
</dbReference>
<keyword evidence="1" id="KW-0282">Flagellum</keyword>
<dbReference type="InterPro" id="IPR004375">
    <property type="entry name" value="NanQ/TabA/YiaL"/>
</dbReference>
<comment type="caution">
    <text evidence="1">The sequence shown here is derived from an EMBL/GenBank/DDBJ whole genome shotgun (WGS) entry which is preliminary data.</text>
</comment>
<accession>A0A3D8J9W4</accession>
<dbReference type="Gene3D" id="2.60.120.370">
    <property type="entry name" value="YhcH/YjgK/YiaL"/>
    <property type="match status" value="1"/>
</dbReference>
<dbReference type="RefSeq" id="WP_115578572.1">
    <property type="nucleotide sequence ID" value="NZ_NXLX01000003.1"/>
</dbReference>
<dbReference type="Proteomes" id="UP000256695">
    <property type="component" value="Unassembled WGS sequence"/>
</dbReference>
<dbReference type="NCBIfam" id="TIGR00022">
    <property type="entry name" value="YhcH/YjgK/YiaL family protein"/>
    <property type="match status" value="1"/>
</dbReference>
<dbReference type="InterPro" id="IPR037012">
    <property type="entry name" value="NanQ/TabA/YiaL_sf"/>
</dbReference>
<protein>
    <submittedName>
        <fullName evidence="1">Flagellar motor switch protein</fullName>
    </submittedName>
</protein>
<dbReference type="Pfam" id="PF04074">
    <property type="entry name" value="DUF386"/>
    <property type="match status" value="1"/>
</dbReference>
<keyword evidence="2" id="KW-1185">Reference proteome</keyword>
<gene>
    <name evidence="1" type="ORF">CQA57_02010</name>
</gene>
<dbReference type="SUPFAM" id="SSF51197">
    <property type="entry name" value="Clavaminate synthase-like"/>
    <property type="match status" value="1"/>
</dbReference>
<proteinExistence type="predicted"/>
<keyword evidence="1" id="KW-0966">Cell projection</keyword>
<name>A0A3D8J9W4_9HELI</name>